<feature type="region of interest" description="Disordered" evidence="2">
    <location>
        <begin position="208"/>
        <end position="241"/>
    </location>
</feature>
<reference evidence="3 4" key="1">
    <citation type="journal article" date="2011" name="J. Bacteriol.">
        <title>Genome sequence of the plant-pathogenic bacterium Dickeya dadantii 3937.</title>
        <authorList>
            <person name="Glasner J.D."/>
            <person name="Yang C.H."/>
            <person name="Reverchon S."/>
            <person name="Hugouvieux-Cotte-Pattat N."/>
            <person name="Condemine G."/>
            <person name="Bohin J.P."/>
            <person name="Van Gijsegem F."/>
            <person name="Yang S."/>
            <person name="Franza T."/>
            <person name="Expert D."/>
            <person name="Plunkett G. III"/>
            <person name="San Francisco M.J."/>
            <person name="Charkowski A.O."/>
            <person name="Py B."/>
            <person name="Bell K."/>
            <person name="Rauscher L."/>
            <person name="Rodriguez-Palenzuela P."/>
            <person name="Toussaint A."/>
            <person name="Holeva M.C."/>
            <person name="He S.Y."/>
            <person name="Douet V."/>
            <person name="Boccara M."/>
            <person name="Blanco C."/>
            <person name="Toth I."/>
            <person name="Anderson B.D."/>
            <person name="Biehl B.S."/>
            <person name="Mau B."/>
            <person name="Flynn S.M."/>
            <person name="Barras F."/>
            <person name="Lindeberg M."/>
            <person name="Birch P.R."/>
            <person name="Tsuyumu S."/>
            <person name="Shi X."/>
            <person name="Hibbing M."/>
            <person name="Yap M.N."/>
            <person name="Carpentier M."/>
            <person name="Dassa E."/>
            <person name="Umehara M."/>
            <person name="Kim J.F."/>
            <person name="Rusch M."/>
            <person name="Soni P."/>
            <person name="Mayhew G.F."/>
            <person name="Fouts D.E."/>
            <person name="Gill S.R."/>
            <person name="Blattner F.R."/>
            <person name="Keen N.T."/>
            <person name="Perna N.T."/>
        </authorList>
    </citation>
    <scope>NUCLEOTIDE SEQUENCE [LARGE SCALE GENOMIC DNA]</scope>
    <source>
        <strain evidence="3 4">3937</strain>
    </source>
</reference>
<evidence type="ECO:0000313" key="4">
    <source>
        <dbReference type="Proteomes" id="UP000006859"/>
    </source>
</evidence>
<keyword evidence="1" id="KW-0175">Coiled coil</keyword>
<evidence type="ECO:0000256" key="2">
    <source>
        <dbReference type="SAM" id="MobiDB-lite"/>
    </source>
</evidence>
<evidence type="ECO:0000313" key="3">
    <source>
        <dbReference type="EMBL" id="ADM96362.1"/>
    </source>
</evidence>
<dbReference type="KEGG" id="ddd:Dda3937_02024"/>
<gene>
    <name evidence="3" type="ordered locus">Dda3937_02024</name>
</gene>
<feature type="compositionally biased region" description="Low complexity" evidence="2">
    <location>
        <begin position="229"/>
        <end position="241"/>
    </location>
</feature>
<proteinExistence type="predicted"/>
<dbReference type="eggNOG" id="ENOG5033TDW">
    <property type="taxonomic scope" value="Bacteria"/>
</dbReference>
<feature type="coiled-coil region" evidence="1">
    <location>
        <begin position="268"/>
        <end position="310"/>
    </location>
</feature>
<dbReference type="AlphaFoldDB" id="E0SFJ1"/>
<feature type="region of interest" description="Disordered" evidence="2">
    <location>
        <begin position="47"/>
        <end position="77"/>
    </location>
</feature>
<keyword evidence="4" id="KW-1185">Reference proteome</keyword>
<dbReference type="STRING" id="198628.Dda3937_02024"/>
<feature type="compositionally biased region" description="Polar residues" evidence="2">
    <location>
        <begin position="47"/>
        <end position="62"/>
    </location>
</feature>
<organism evidence="3 4">
    <name type="scientific">Dickeya dadantii (strain 3937)</name>
    <name type="common">Erwinia chrysanthemi (strain 3937)</name>
    <dbReference type="NCBI Taxonomy" id="198628"/>
    <lineage>
        <taxon>Bacteria</taxon>
        <taxon>Pseudomonadati</taxon>
        <taxon>Pseudomonadota</taxon>
        <taxon>Gammaproteobacteria</taxon>
        <taxon>Enterobacterales</taxon>
        <taxon>Pectobacteriaceae</taxon>
        <taxon>Dickeya</taxon>
    </lineage>
</organism>
<dbReference type="HOGENOM" id="CLU_923569_0_0_6"/>
<dbReference type="Proteomes" id="UP000006859">
    <property type="component" value="Chromosome"/>
</dbReference>
<name>E0SFJ1_DICD3</name>
<sequence length="341" mass="35542">MFQYMSERLCLMARDYTPRLFVFADGHHDRHCTGFPMTSPISFNRSAAGTSAQNARTDNDAGSTARAGAQADASQEQPSVTSVLVQFSDEVRKRIDSAMRTNMSKINESKQDLARGRIEEIKRRIQMLKMMMMMSPGQSVPPGVLREIRQLAAELGQAAKTLNDGGGNGAANAGTAGGEGSSGAVANGVGDASASALSGAMSVSAAGENASAESDGLADEDQAVGASPAAKSGEEASAQEAEQLQNVVAAITERGAGSQQRRMDAKSVQDAVRELKSLLAMVKNASKNDDKEAQKQIQAINQSIADIEKTVQSMNMTGGGADISVDLSVGPAGNVSIDVQV</sequence>
<protein>
    <submittedName>
        <fullName evidence="3">TolA protein</fullName>
    </submittedName>
</protein>
<accession>E0SFJ1</accession>
<evidence type="ECO:0000256" key="1">
    <source>
        <dbReference type="SAM" id="Coils"/>
    </source>
</evidence>
<dbReference type="EMBL" id="CP002038">
    <property type="protein sequence ID" value="ADM96362.1"/>
    <property type="molecule type" value="Genomic_DNA"/>
</dbReference>